<keyword evidence="1" id="KW-0472">Membrane</keyword>
<dbReference type="Proteomes" id="UP000034795">
    <property type="component" value="Unassembled WGS sequence"/>
</dbReference>
<proteinExistence type="predicted"/>
<dbReference type="PANTHER" id="PTHR41771">
    <property type="entry name" value="MEMBRANE PROTEIN-RELATED"/>
    <property type="match status" value="1"/>
</dbReference>
<feature type="transmembrane region" description="Helical" evidence="1">
    <location>
        <begin position="239"/>
        <end position="263"/>
    </location>
</feature>
<feature type="transmembrane region" description="Helical" evidence="1">
    <location>
        <begin position="143"/>
        <end position="163"/>
    </location>
</feature>
<keyword evidence="1" id="KW-0812">Transmembrane</keyword>
<evidence type="ECO:0000313" key="3">
    <source>
        <dbReference type="Proteomes" id="UP000034795"/>
    </source>
</evidence>
<organism evidence="2 3">
    <name type="scientific">Candidatus Uhrbacteria bacterium GW2011_GWE2_46_68</name>
    <dbReference type="NCBI Taxonomy" id="1618994"/>
    <lineage>
        <taxon>Bacteria</taxon>
        <taxon>Candidatus Uhriibacteriota</taxon>
    </lineage>
</organism>
<dbReference type="EMBL" id="LCMS01000002">
    <property type="protein sequence ID" value="KKU41652.1"/>
    <property type="molecule type" value="Genomic_DNA"/>
</dbReference>
<sequence length="373" mass="41856">MMKLFVIFSFFLFFPFLAFGQTFSEEQAQTSEMFEARVSCILEEREIQREDGTFTIQQNILLEGLRGEWKDEEVYYEGISVIDVLDANVYEEGDKVLVLKSENSEGETYFYLMDFVRRDALYLLLFLFCLVTILVGKVKGFKALLGLAVSFLIIIKMILPGILGGGNPLVWGAAGSFFILLFLIYLTEGWNQKSHIAMVSIFFSLLAVIILSWLFSGWAHLSGYAQEETMFLIGIGNNIIDFKGLVLAGMLIGAIGVLDDVVVNQIETVQQMKKANPFLSPQKIYEMAHQVGKTHMGAIVNTLFLTYAGASLPLLLLFVVREEPFLTFSQILNHEMIATELIRTLVGSIGVALSMPLSTFLASRILKKEPKVE</sequence>
<name>A0A0G1QA40_9BACT</name>
<dbReference type="InterPro" id="IPR012507">
    <property type="entry name" value="YibE_F"/>
</dbReference>
<feature type="transmembrane region" description="Helical" evidence="1">
    <location>
        <begin position="120"/>
        <end position="136"/>
    </location>
</feature>
<reference evidence="2 3" key="1">
    <citation type="journal article" date="2015" name="Nature">
        <title>rRNA introns, odd ribosomes, and small enigmatic genomes across a large radiation of phyla.</title>
        <authorList>
            <person name="Brown C.T."/>
            <person name="Hug L.A."/>
            <person name="Thomas B.C."/>
            <person name="Sharon I."/>
            <person name="Castelle C.J."/>
            <person name="Singh A."/>
            <person name="Wilkins M.J."/>
            <person name="Williams K.H."/>
            <person name="Banfield J.F."/>
        </authorList>
    </citation>
    <scope>NUCLEOTIDE SEQUENCE [LARGE SCALE GENOMIC DNA]</scope>
</reference>
<evidence type="ECO:0000313" key="2">
    <source>
        <dbReference type="EMBL" id="KKU41652.1"/>
    </source>
</evidence>
<dbReference type="PANTHER" id="PTHR41771:SF1">
    <property type="entry name" value="MEMBRANE PROTEIN"/>
    <property type="match status" value="1"/>
</dbReference>
<evidence type="ECO:0000256" key="1">
    <source>
        <dbReference type="SAM" id="Phobius"/>
    </source>
</evidence>
<evidence type="ECO:0008006" key="4">
    <source>
        <dbReference type="Google" id="ProtNLM"/>
    </source>
</evidence>
<gene>
    <name evidence="2" type="ORF">UX57_C0002G0021</name>
</gene>
<comment type="caution">
    <text evidence="2">The sequence shown here is derived from an EMBL/GenBank/DDBJ whole genome shotgun (WGS) entry which is preliminary data.</text>
</comment>
<accession>A0A0G1QA40</accession>
<feature type="transmembrane region" description="Helical" evidence="1">
    <location>
        <begin position="298"/>
        <end position="321"/>
    </location>
</feature>
<keyword evidence="1" id="KW-1133">Transmembrane helix</keyword>
<dbReference type="STRING" id="1618994.UX57_C0002G0021"/>
<protein>
    <recommendedName>
        <fullName evidence="4">YibE/F family protein</fullName>
    </recommendedName>
</protein>
<feature type="transmembrane region" description="Helical" evidence="1">
    <location>
        <begin position="169"/>
        <end position="187"/>
    </location>
</feature>
<feature type="transmembrane region" description="Helical" evidence="1">
    <location>
        <begin position="341"/>
        <end position="362"/>
    </location>
</feature>
<dbReference type="AlphaFoldDB" id="A0A0G1QA40"/>
<dbReference type="Pfam" id="PF07907">
    <property type="entry name" value="YibE_F"/>
    <property type="match status" value="1"/>
</dbReference>
<feature type="transmembrane region" description="Helical" evidence="1">
    <location>
        <begin position="199"/>
        <end position="219"/>
    </location>
</feature>